<feature type="DNA-binding region" description="Homeobox" evidence="4">
    <location>
        <begin position="319"/>
        <end position="381"/>
    </location>
</feature>
<dbReference type="SMART" id="SM00389">
    <property type="entry name" value="HOX"/>
    <property type="match status" value="1"/>
</dbReference>
<evidence type="ECO:0000313" key="7">
    <source>
        <dbReference type="EMBL" id="KAL3842221.1"/>
    </source>
</evidence>
<sequence length="404" mass="46512">MEELEAKLSYSGRISLTDIVKATINNDHELPQSPKNKITSDEDLSETEPEARTQEIPNNGFISFKPFKDFAFQKNESCAIQPHGSKRIYSECDIDNTCVNQSKKFRNEILNQSQQSLSTDENMQSLTCSRLDDIVNQSAHATDRKFNFYQVAEQSSNSSINCRPAMDGRLNDSLSLLTSPDHPFSQNPLFAALQAILAVECKKNSFPHTLLAAISVEKREEDVFTREQNLQHRFDNLKDKCPDEIQQLSSFYRYQSASIDSERFCSLHEKQFPPSCKDYLNAHYDLQLHMLHDRVERSMTLLEKTQMENDAINNRTTRHFKPRPLLPKHATKIMEDWYSQNSEHPYPNPIQAAAIAEAGNIGVEQVKKWMANKRKRTCNTRTLTEIAMRKRQLSTEDKPLTDME</sequence>
<evidence type="ECO:0000256" key="5">
    <source>
        <dbReference type="SAM" id="MobiDB-lite"/>
    </source>
</evidence>
<evidence type="ECO:0000259" key="6">
    <source>
        <dbReference type="PROSITE" id="PS50071"/>
    </source>
</evidence>
<dbReference type="InterPro" id="IPR009057">
    <property type="entry name" value="Homeodomain-like_sf"/>
</dbReference>
<evidence type="ECO:0000256" key="3">
    <source>
        <dbReference type="ARBA" id="ARBA00023242"/>
    </source>
</evidence>
<name>A0ABD3U086_SINWO</name>
<reference evidence="7 8" key="1">
    <citation type="submission" date="2024-11" db="EMBL/GenBank/DDBJ databases">
        <title>Chromosome-level genome assembly of the freshwater bivalve Anodonta woodiana.</title>
        <authorList>
            <person name="Chen X."/>
        </authorList>
    </citation>
    <scope>NUCLEOTIDE SEQUENCE [LARGE SCALE GENOMIC DNA]</scope>
    <source>
        <strain evidence="7">MN2024</strain>
        <tissue evidence="7">Gills</tissue>
    </source>
</reference>
<comment type="subcellular location">
    <subcellularLocation>
        <location evidence="4">Nucleus</location>
    </subcellularLocation>
</comment>
<dbReference type="InterPro" id="IPR008422">
    <property type="entry name" value="KN_HD"/>
</dbReference>
<dbReference type="Pfam" id="PF05920">
    <property type="entry name" value="Homeobox_KN"/>
    <property type="match status" value="1"/>
</dbReference>
<feature type="domain" description="Homeobox" evidence="6">
    <location>
        <begin position="317"/>
        <end position="380"/>
    </location>
</feature>
<dbReference type="GO" id="GO:0003677">
    <property type="term" value="F:DNA binding"/>
    <property type="evidence" value="ECO:0007669"/>
    <property type="project" value="UniProtKB-UniRule"/>
</dbReference>
<keyword evidence="3 4" id="KW-0539">Nucleus</keyword>
<evidence type="ECO:0000313" key="8">
    <source>
        <dbReference type="Proteomes" id="UP001634394"/>
    </source>
</evidence>
<protein>
    <recommendedName>
        <fullName evidence="6">Homeobox domain-containing protein</fullName>
    </recommendedName>
</protein>
<keyword evidence="8" id="KW-1185">Reference proteome</keyword>
<dbReference type="CDD" id="cd00086">
    <property type="entry name" value="homeodomain"/>
    <property type="match status" value="1"/>
</dbReference>
<accession>A0ABD3U086</accession>
<dbReference type="AlphaFoldDB" id="A0ABD3U086"/>
<evidence type="ECO:0000256" key="2">
    <source>
        <dbReference type="ARBA" id="ARBA00023155"/>
    </source>
</evidence>
<dbReference type="Gene3D" id="1.10.10.60">
    <property type="entry name" value="Homeodomain-like"/>
    <property type="match status" value="1"/>
</dbReference>
<evidence type="ECO:0000256" key="4">
    <source>
        <dbReference type="PROSITE-ProRule" id="PRU00108"/>
    </source>
</evidence>
<keyword evidence="2 4" id="KW-0371">Homeobox</keyword>
<dbReference type="InterPro" id="IPR050224">
    <property type="entry name" value="TALE_homeobox"/>
</dbReference>
<proteinExistence type="predicted"/>
<dbReference type="PROSITE" id="PS50071">
    <property type="entry name" value="HOMEOBOX_2"/>
    <property type="match status" value="1"/>
</dbReference>
<dbReference type="SUPFAM" id="SSF46689">
    <property type="entry name" value="Homeodomain-like"/>
    <property type="match status" value="1"/>
</dbReference>
<dbReference type="InterPro" id="IPR001356">
    <property type="entry name" value="HD"/>
</dbReference>
<dbReference type="PANTHER" id="PTHR11850">
    <property type="entry name" value="HOMEOBOX PROTEIN TRANSCRIPTION FACTORS"/>
    <property type="match status" value="1"/>
</dbReference>
<evidence type="ECO:0000256" key="1">
    <source>
        <dbReference type="ARBA" id="ARBA00023125"/>
    </source>
</evidence>
<keyword evidence="1 4" id="KW-0238">DNA-binding</keyword>
<dbReference type="Proteomes" id="UP001634394">
    <property type="component" value="Unassembled WGS sequence"/>
</dbReference>
<gene>
    <name evidence="7" type="ORF">ACJMK2_020260</name>
</gene>
<feature type="region of interest" description="Disordered" evidence="5">
    <location>
        <begin position="25"/>
        <end position="52"/>
    </location>
</feature>
<dbReference type="GO" id="GO:0005634">
    <property type="term" value="C:nucleus"/>
    <property type="evidence" value="ECO:0007669"/>
    <property type="project" value="UniProtKB-SubCell"/>
</dbReference>
<dbReference type="EMBL" id="JBJQND010000017">
    <property type="protein sequence ID" value="KAL3842221.1"/>
    <property type="molecule type" value="Genomic_DNA"/>
</dbReference>
<organism evidence="7 8">
    <name type="scientific">Sinanodonta woodiana</name>
    <name type="common">Chinese pond mussel</name>
    <name type="synonym">Anodonta woodiana</name>
    <dbReference type="NCBI Taxonomy" id="1069815"/>
    <lineage>
        <taxon>Eukaryota</taxon>
        <taxon>Metazoa</taxon>
        <taxon>Spiralia</taxon>
        <taxon>Lophotrochozoa</taxon>
        <taxon>Mollusca</taxon>
        <taxon>Bivalvia</taxon>
        <taxon>Autobranchia</taxon>
        <taxon>Heteroconchia</taxon>
        <taxon>Palaeoheterodonta</taxon>
        <taxon>Unionida</taxon>
        <taxon>Unionoidea</taxon>
        <taxon>Unionidae</taxon>
        <taxon>Unioninae</taxon>
        <taxon>Sinanodonta</taxon>
    </lineage>
</organism>
<comment type="caution">
    <text evidence="7">The sequence shown here is derived from an EMBL/GenBank/DDBJ whole genome shotgun (WGS) entry which is preliminary data.</text>
</comment>